<reference evidence="2 3" key="1">
    <citation type="submission" date="2019-05" db="EMBL/GenBank/DDBJ databases">
        <title>Another draft genome of Portunus trituberculatus and its Hox gene families provides insights of decapod evolution.</title>
        <authorList>
            <person name="Jeong J.-H."/>
            <person name="Song I."/>
            <person name="Kim S."/>
            <person name="Choi T."/>
            <person name="Kim D."/>
            <person name="Ryu S."/>
            <person name="Kim W."/>
        </authorList>
    </citation>
    <scope>NUCLEOTIDE SEQUENCE [LARGE SCALE GENOMIC DNA]</scope>
    <source>
        <tissue evidence="2">Muscle</tissue>
    </source>
</reference>
<keyword evidence="3" id="KW-1185">Reference proteome</keyword>
<organism evidence="2 3">
    <name type="scientific">Portunus trituberculatus</name>
    <name type="common">Swimming crab</name>
    <name type="synonym">Neptunus trituberculatus</name>
    <dbReference type="NCBI Taxonomy" id="210409"/>
    <lineage>
        <taxon>Eukaryota</taxon>
        <taxon>Metazoa</taxon>
        <taxon>Ecdysozoa</taxon>
        <taxon>Arthropoda</taxon>
        <taxon>Crustacea</taxon>
        <taxon>Multicrustacea</taxon>
        <taxon>Malacostraca</taxon>
        <taxon>Eumalacostraca</taxon>
        <taxon>Eucarida</taxon>
        <taxon>Decapoda</taxon>
        <taxon>Pleocyemata</taxon>
        <taxon>Brachyura</taxon>
        <taxon>Eubrachyura</taxon>
        <taxon>Portunoidea</taxon>
        <taxon>Portunidae</taxon>
        <taxon>Portuninae</taxon>
        <taxon>Portunus</taxon>
    </lineage>
</organism>
<comment type="caution">
    <text evidence="2">The sequence shown here is derived from an EMBL/GenBank/DDBJ whole genome shotgun (WGS) entry which is preliminary data.</text>
</comment>
<name>A0A5B7DGK9_PORTR</name>
<proteinExistence type="predicted"/>
<protein>
    <submittedName>
        <fullName evidence="2">Uncharacterized protein</fullName>
    </submittedName>
</protein>
<sequence length="132" mass="14123">MPHHPPHPPQTPLPLQSHGHSLQGRGSPPLHLSGCLGHPATKTPTLPHLLRVARVLLLCVFPELVIGLLVERLLDLPPENLSAHRASTYGRKVGTRSESLLMNCCLASSLVMGPRACHASLQGHGKVTSSTQ</sequence>
<evidence type="ECO:0000256" key="1">
    <source>
        <dbReference type="SAM" id="MobiDB-lite"/>
    </source>
</evidence>
<evidence type="ECO:0000313" key="2">
    <source>
        <dbReference type="EMBL" id="MPC20363.1"/>
    </source>
</evidence>
<dbReference type="Proteomes" id="UP000324222">
    <property type="component" value="Unassembled WGS sequence"/>
</dbReference>
<feature type="region of interest" description="Disordered" evidence="1">
    <location>
        <begin position="1"/>
        <end position="30"/>
    </location>
</feature>
<dbReference type="AlphaFoldDB" id="A0A5B7DGK9"/>
<dbReference type="EMBL" id="VSRR010000864">
    <property type="protein sequence ID" value="MPC20363.1"/>
    <property type="molecule type" value="Genomic_DNA"/>
</dbReference>
<evidence type="ECO:0000313" key="3">
    <source>
        <dbReference type="Proteomes" id="UP000324222"/>
    </source>
</evidence>
<accession>A0A5B7DGK9</accession>
<gene>
    <name evidence="2" type="ORF">E2C01_013304</name>
</gene>